<evidence type="ECO:0000256" key="4">
    <source>
        <dbReference type="ARBA" id="ARBA00023172"/>
    </source>
</evidence>
<sequence length="410" mass="46953">MAIVTRPLTAAEIQKAKPATKPYMLFDGRGLCLQVKPNGKKYWRYRYTRPSTGKSTDISLGLYPDVSLADARLEHQKNIALLAKGIDPKALEREAQQQVKIAEETRFSVVAKRWLEERKKGRVTEQHYAQIWSSLENNVLPAIGDISVTELRAPNLIDALRPIEARGALETLRRIVQRVNEIMEHAINLGLLDINPLYRVNRVFDKPEVTNMPTIPPERLPELVQRIEMTNLSLMTRYLIKWQLLTLVRPGEAAGTMWCEFDMEKKIWTIPPERMKKKREHKVPLTNEMIWILEQLKPLSQNSVFVFPGRGNTRKSMHSETVNKALRRMGYSGELVSHGFRAPGGTAMIDAGFSMDIVDAVLAHAKDKNKERKMLTPYNRSNYLVPRTELMEWWSRQVSAVLPAMYGVEG</sequence>
<feature type="domain" description="Core-binding (CB)" evidence="7">
    <location>
        <begin position="105"/>
        <end position="187"/>
    </location>
</feature>
<dbReference type="Gene3D" id="3.30.160.390">
    <property type="entry name" value="Integrase, DNA-binding domain"/>
    <property type="match status" value="1"/>
</dbReference>
<dbReference type="Pfam" id="PF22022">
    <property type="entry name" value="Phage_int_M"/>
    <property type="match status" value="1"/>
</dbReference>
<dbReference type="GO" id="GO:0015074">
    <property type="term" value="P:DNA integration"/>
    <property type="evidence" value="ECO:0007669"/>
    <property type="project" value="UniProtKB-KW"/>
</dbReference>
<dbReference type="InterPro" id="IPR044068">
    <property type="entry name" value="CB"/>
</dbReference>
<keyword evidence="4" id="KW-0233">DNA recombination</keyword>
<dbReference type="Gene3D" id="1.10.443.10">
    <property type="entry name" value="Intergrase catalytic core"/>
    <property type="match status" value="1"/>
</dbReference>
<evidence type="ECO:0000259" key="6">
    <source>
        <dbReference type="PROSITE" id="PS51898"/>
    </source>
</evidence>
<keyword evidence="2" id="KW-0229">DNA integration</keyword>
<evidence type="ECO:0000256" key="5">
    <source>
        <dbReference type="PROSITE-ProRule" id="PRU01248"/>
    </source>
</evidence>
<dbReference type="InterPro" id="IPR011010">
    <property type="entry name" value="DNA_brk_join_enz"/>
</dbReference>
<reference evidence="8" key="2">
    <citation type="submission" date="2018-07" db="EMBL/GenBank/DDBJ databases">
        <authorList>
            <consortium name="NCBI Pathogen Detection Project"/>
        </authorList>
    </citation>
    <scope>NUCLEOTIDE SEQUENCE</scope>
    <source>
        <strain evidence="8">232-84</strain>
    </source>
</reference>
<protein>
    <submittedName>
        <fullName evidence="8">DUF4102 domain-containing protein</fullName>
    </submittedName>
</protein>
<dbReference type="SUPFAM" id="SSF56349">
    <property type="entry name" value="DNA breaking-rejoining enzymes"/>
    <property type="match status" value="1"/>
</dbReference>
<evidence type="ECO:0000259" key="7">
    <source>
        <dbReference type="PROSITE" id="PS51900"/>
    </source>
</evidence>
<accession>A0A701ZJ53</accession>
<name>A0A701ZJ53_SALER</name>
<dbReference type="PANTHER" id="PTHR30629:SF6">
    <property type="entry name" value="PROPHAGE INTEGRASE INTA-RELATED"/>
    <property type="match status" value="1"/>
</dbReference>
<keyword evidence="3 5" id="KW-0238">DNA-binding</keyword>
<reference evidence="8" key="1">
    <citation type="journal article" date="2018" name="Genome Biol.">
        <title>SKESA: strategic k-mer extension for scrupulous assemblies.</title>
        <authorList>
            <person name="Souvorov A."/>
            <person name="Agarwala R."/>
            <person name="Lipman D.J."/>
        </authorList>
    </citation>
    <scope>NUCLEOTIDE SEQUENCE</scope>
    <source>
        <strain evidence="8">232-84</strain>
    </source>
</reference>
<dbReference type="PROSITE" id="PS51900">
    <property type="entry name" value="CB"/>
    <property type="match status" value="1"/>
</dbReference>
<dbReference type="InterPro" id="IPR038488">
    <property type="entry name" value="Integrase_DNA-bd_sf"/>
</dbReference>
<dbReference type="Pfam" id="PF00589">
    <property type="entry name" value="Phage_integrase"/>
    <property type="match status" value="1"/>
</dbReference>
<dbReference type="InterPro" id="IPR053876">
    <property type="entry name" value="Phage_int_M"/>
</dbReference>
<dbReference type="Pfam" id="PF13356">
    <property type="entry name" value="Arm-DNA-bind_3"/>
    <property type="match status" value="1"/>
</dbReference>
<proteinExistence type="inferred from homology"/>
<dbReference type="InterPro" id="IPR013762">
    <property type="entry name" value="Integrase-like_cat_sf"/>
</dbReference>
<dbReference type="InterPro" id="IPR002104">
    <property type="entry name" value="Integrase_catalytic"/>
</dbReference>
<dbReference type="RefSeq" id="WP_079793373.1">
    <property type="nucleotide sequence ID" value="NZ_MXNY01000029.1"/>
</dbReference>
<evidence type="ECO:0000256" key="3">
    <source>
        <dbReference type="ARBA" id="ARBA00023125"/>
    </source>
</evidence>
<dbReference type="EMBL" id="DAAMGM010000030">
    <property type="protein sequence ID" value="HAC6576937.1"/>
    <property type="molecule type" value="Genomic_DNA"/>
</dbReference>
<dbReference type="PROSITE" id="PS51898">
    <property type="entry name" value="TYR_RECOMBINASE"/>
    <property type="match status" value="1"/>
</dbReference>
<dbReference type="InterPro" id="IPR010998">
    <property type="entry name" value="Integrase_recombinase_N"/>
</dbReference>
<evidence type="ECO:0000256" key="1">
    <source>
        <dbReference type="ARBA" id="ARBA00008857"/>
    </source>
</evidence>
<organism evidence="8">
    <name type="scientific">Salmonella enterica</name>
    <name type="common">Salmonella choleraesuis</name>
    <dbReference type="NCBI Taxonomy" id="28901"/>
    <lineage>
        <taxon>Bacteria</taxon>
        <taxon>Pseudomonadati</taxon>
        <taxon>Pseudomonadota</taxon>
        <taxon>Gammaproteobacteria</taxon>
        <taxon>Enterobacterales</taxon>
        <taxon>Enterobacteriaceae</taxon>
        <taxon>Salmonella</taxon>
    </lineage>
</organism>
<dbReference type="AlphaFoldDB" id="A0A701ZJ53"/>
<dbReference type="GO" id="GO:0006310">
    <property type="term" value="P:DNA recombination"/>
    <property type="evidence" value="ECO:0007669"/>
    <property type="project" value="UniProtKB-KW"/>
</dbReference>
<comment type="caution">
    <text evidence="8">The sequence shown here is derived from an EMBL/GenBank/DDBJ whole genome shotgun (WGS) entry which is preliminary data.</text>
</comment>
<dbReference type="Gene3D" id="1.10.150.130">
    <property type="match status" value="1"/>
</dbReference>
<comment type="similarity">
    <text evidence="1">Belongs to the 'phage' integrase family.</text>
</comment>
<dbReference type="InterPro" id="IPR025166">
    <property type="entry name" value="Integrase_DNA_bind_dom"/>
</dbReference>
<dbReference type="GO" id="GO:0003677">
    <property type="term" value="F:DNA binding"/>
    <property type="evidence" value="ECO:0007669"/>
    <property type="project" value="UniProtKB-UniRule"/>
</dbReference>
<dbReference type="InterPro" id="IPR050808">
    <property type="entry name" value="Phage_Integrase"/>
</dbReference>
<gene>
    <name evidence="8" type="ORF">G0B27_22655</name>
</gene>
<evidence type="ECO:0000313" key="8">
    <source>
        <dbReference type="EMBL" id="HAC6576937.1"/>
    </source>
</evidence>
<dbReference type="CDD" id="cd00801">
    <property type="entry name" value="INT_P4_C"/>
    <property type="match status" value="1"/>
</dbReference>
<dbReference type="PANTHER" id="PTHR30629">
    <property type="entry name" value="PROPHAGE INTEGRASE"/>
    <property type="match status" value="1"/>
</dbReference>
<evidence type="ECO:0000256" key="2">
    <source>
        <dbReference type="ARBA" id="ARBA00022908"/>
    </source>
</evidence>
<feature type="domain" description="Tyr recombinase" evidence="6">
    <location>
        <begin position="210"/>
        <end position="391"/>
    </location>
</feature>